<evidence type="ECO:0000259" key="2">
    <source>
        <dbReference type="PROSITE" id="PS51192"/>
    </source>
</evidence>
<dbReference type="GO" id="GO:0005829">
    <property type="term" value="C:cytosol"/>
    <property type="evidence" value="ECO:0007669"/>
    <property type="project" value="TreeGrafter"/>
</dbReference>
<comment type="caution">
    <text evidence="3">The sequence shown here is derived from an EMBL/GenBank/DDBJ whole genome shotgun (WGS) entry which is preliminary data.</text>
</comment>
<keyword evidence="3" id="KW-0067">ATP-binding</keyword>
<name>A0A3L8P6J1_9ACTN</name>
<dbReference type="SUPFAM" id="SSF52540">
    <property type="entry name" value="P-loop containing nucleoside triphosphate hydrolases"/>
    <property type="match status" value="2"/>
</dbReference>
<dbReference type="InterPro" id="IPR050742">
    <property type="entry name" value="Helicase_Restrict-Modif_Enz"/>
</dbReference>
<feature type="domain" description="Helicase ATP-binding" evidence="2">
    <location>
        <begin position="20"/>
        <end position="187"/>
    </location>
</feature>
<dbReference type="SMART" id="SM00487">
    <property type="entry name" value="DEXDc"/>
    <property type="match status" value="1"/>
</dbReference>
<dbReference type="GO" id="GO:0016787">
    <property type="term" value="F:hydrolase activity"/>
    <property type="evidence" value="ECO:0007669"/>
    <property type="project" value="InterPro"/>
</dbReference>
<keyword evidence="3" id="KW-0547">Nucleotide-binding</keyword>
<feature type="transmembrane region" description="Helical" evidence="1">
    <location>
        <begin position="715"/>
        <end position="732"/>
    </location>
</feature>
<dbReference type="OrthoDB" id="9758243at2"/>
<keyword evidence="4" id="KW-1185">Reference proteome</keyword>
<dbReference type="InterPro" id="IPR006935">
    <property type="entry name" value="Helicase/UvrB_N"/>
</dbReference>
<gene>
    <name evidence="3" type="ORF">D9V37_00860</name>
</gene>
<dbReference type="Pfam" id="PF04851">
    <property type="entry name" value="ResIII"/>
    <property type="match status" value="1"/>
</dbReference>
<dbReference type="GO" id="GO:0004386">
    <property type="term" value="F:helicase activity"/>
    <property type="evidence" value="ECO:0007669"/>
    <property type="project" value="UniProtKB-KW"/>
</dbReference>
<dbReference type="EMBL" id="RDBE01000001">
    <property type="protein sequence ID" value="RLV50567.1"/>
    <property type="molecule type" value="Genomic_DNA"/>
</dbReference>
<dbReference type="InterPro" id="IPR014001">
    <property type="entry name" value="Helicase_ATP-bd"/>
</dbReference>
<dbReference type="Gene3D" id="3.40.50.300">
    <property type="entry name" value="P-loop containing nucleotide triphosphate hydrolases"/>
    <property type="match status" value="2"/>
</dbReference>
<keyword evidence="1" id="KW-0812">Transmembrane</keyword>
<dbReference type="AlphaFoldDB" id="A0A3L8P6J1"/>
<dbReference type="GO" id="GO:0003677">
    <property type="term" value="F:DNA binding"/>
    <property type="evidence" value="ECO:0007669"/>
    <property type="project" value="InterPro"/>
</dbReference>
<dbReference type="PANTHER" id="PTHR47396:SF1">
    <property type="entry name" value="ATP-DEPENDENT HELICASE IRC3-RELATED"/>
    <property type="match status" value="1"/>
</dbReference>
<sequence length="905" mass="97427">MPCPHPLRRHQQEALAALDRAREAGASRWWVTMPPGSGKTLVGTEVAHELGRTTVVLSPNAAIQMQWARTWDAYGGEPAGTDRGLDAGFTSLTYQSLAVFEDDEEEVAGSQLGRLHANGAALVERMREAGPLTLVLDECHHLLEVWGELLREVLDSLPDAVVLGLTATPPTAMTRREAELIDTLFGPVLYEARIPALVREGILAPYAELAWLTTPTADESRWLAEQATRFAELTSDLFAPGFGSTPFPQWLTARFVDPVEQRRTTWEELAAREPELTDAALRMVADGLLALPAGAVLRERHRRRLDPEDWRLLLQDWLLGVVVARAEEGDENDQRVIEAVRRTLPAIGLVWTKRGIRSGRSTVDRVTARSSAKQQAVAAILRADRSSLGDDVRALVVCDHERATATSRRRLDGSAAPDPAGSALGVLQTLLADPDTAALSPLLVTGRTVAGSAETLEALREHVAATDTALAVALRVDTTDEGPMLTGPWTSRVWTAHATDFLRVGGTRALVGTRGLLGEGWDAPCVTTLVDLTTATTATAVVQTRGRALRTDPDRPEKTALIWSPVCVYEGHVAGTNDWERYVRKHRGYFTVDEKGTVVDGVAGVDARFGNDAPPPTEQFDAIDAAMLVRAERREEVRENWQVGQHYEDRTASVVRVRRDPTHVSSALAAARVTATGLVPWSLASRRRPQAWPAWTAALLAVLVVAVVLLGLPPAWLAAAAVLVVLGAACWGRSRLLAASRHPVTVGLVAASIADGLQRAGLSAAGADDLHGEVTTDGEETFRLDTDDETSAVFAAALEEAVSPMSGPRYVVRRDVTSPPRGVGGLLRGLGALTGRVADGEVWHTVPAVLATTRDRADAYAAAWDHWVGGGPAVYAGSPEGAGVLATHRGLDPFDVTCVVRRVWR</sequence>
<keyword evidence="3" id="KW-0378">Hydrolase</keyword>
<dbReference type="PANTHER" id="PTHR47396">
    <property type="entry name" value="TYPE I RESTRICTION ENZYME ECOKI R PROTEIN"/>
    <property type="match status" value="1"/>
</dbReference>
<keyword evidence="1" id="KW-0472">Membrane</keyword>
<reference evidence="3 4" key="1">
    <citation type="submission" date="2018-10" db="EMBL/GenBank/DDBJ databases">
        <title>Marmoricola sp. 4Q3S-7 whole genome shotgun sequence.</title>
        <authorList>
            <person name="Li F."/>
        </authorList>
    </citation>
    <scope>NUCLEOTIDE SEQUENCE [LARGE SCALE GENOMIC DNA]</scope>
    <source>
        <strain evidence="3 4">4Q3S-7</strain>
    </source>
</reference>
<dbReference type="Proteomes" id="UP000281708">
    <property type="component" value="Unassembled WGS sequence"/>
</dbReference>
<dbReference type="CDD" id="cd18785">
    <property type="entry name" value="SF2_C"/>
    <property type="match status" value="1"/>
</dbReference>
<keyword evidence="1" id="KW-1133">Transmembrane helix</keyword>
<proteinExistence type="predicted"/>
<evidence type="ECO:0000313" key="3">
    <source>
        <dbReference type="EMBL" id="RLV50567.1"/>
    </source>
</evidence>
<dbReference type="InterPro" id="IPR027417">
    <property type="entry name" value="P-loop_NTPase"/>
</dbReference>
<keyword evidence="3" id="KW-0347">Helicase</keyword>
<dbReference type="RefSeq" id="WP_121804248.1">
    <property type="nucleotide sequence ID" value="NZ_RDBE01000001.1"/>
</dbReference>
<accession>A0A3L8P6J1</accession>
<protein>
    <submittedName>
        <fullName evidence="3">DEAD/DEAH box helicase</fullName>
    </submittedName>
</protein>
<organism evidence="3 4">
    <name type="scientific">Nocardioides mangrovicus</name>
    <dbReference type="NCBI Taxonomy" id="2478913"/>
    <lineage>
        <taxon>Bacteria</taxon>
        <taxon>Bacillati</taxon>
        <taxon>Actinomycetota</taxon>
        <taxon>Actinomycetes</taxon>
        <taxon>Propionibacteriales</taxon>
        <taxon>Nocardioidaceae</taxon>
        <taxon>Nocardioides</taxon>
    </lineage>
</organism>
<feature type="transmembrane region" description="Helical" evidence="1">
    <location>
        <begin position="691"/>
        <end position="709"/>
    </location>
</feature>
<dbReference type="GO" id="GO:0005524">
    <property type="term" value="F:ATP binding"/>
    <property type="evidence" value="ECO:0007669"/>
    <property type="project" value="InterPro"/>
</dbReference>
<dbReference type="PROSITE" id="PS51192">
    <property type="entry name" value="HELICASE_ATP_BIND_1"/>
    <property type="match status" value="1"/>
</dbReference>
<evidence type="ECO:0000256" key="1">
    <source>
        <dbReference type="SAM" id="Phobius"/>
    </source>
</evidence>
<evidence type="ECO:0000313" key="4">
    <source>
        <dbReference type="Proteomes" id="UP000281708"/>
    </source>
</evidence>